<dbReference type="GeneID" id="115887554"/>
<dbReference type="GO" id="GO:0007623">
    <property type="term" value="P:circadian rhythm"/>
    <property type="evidence" value="ECO:0007669"/>
    <property type="project" value="UniProtKB-ARBA"/>
</dbReference>
<sequence>MIAALNIVILLTLLCYCDGIELTFCKSTEKDFKNCLKKSAQEIILLSKNDIPEFDLPSLAVYKTPSVTIQAGIGAVDLVQHYKNVEIYGVTDAVVNDAYFDKDKKIFGLTLTIPKYTQKADYTIEGKLLSVPVVGSGPSILEFDNLQMKNVLHLEEYPRDGKTYYKVKSYDLDLSTTKLYSHFDNMFNGNKLLGDNINKLLNDEWEVVFQDTKSAIENAVKAIIQPYIQHFFDKVPADELF</sequence>
<dbReference type="Pfam" id="PF06585">
    <property type="entry name" value="JHBP"/>
    <property type="match status" value="1"/>
</dbReference>
<dbReference type="SMART" id="SM00700">
    <property type="entry name" value="JHBP"/>
    <property type="match status" value="1"/>
</dbReference>
<evidence type="ECO:0000256" key="2">
    <source>
        <dbReference type="ARBA" id="ARBA00023108"/>
    </source>
</evidence>
<dbReference type="PANTHER" id="PTHR11008">
    <property type="entry name" value="PROTEIN TAKEOUT-LIKE PROTEIN"/>
    <property type="match status" value="1"/>
</dbReference>
<keyword evidence="1 4" id="KW-0732">Signal</keyword>
<gene>
    <name evidence="6" type="primary">LOC115887554</name>
</gene>
<evidence type="ECO:0000313" key="6">
    <source>
        <dbReference type="RefSeq" id="XP_030762874.1"/>
    </source>
</evidence>
<dbReference type="FunFam" id="3.15.10.30:FF:000001">
    <property type="entry name" value="Takeout-like protein 1"/>
    <property type="match status" value="1"/>
</dbReference>
<dbReference type="InterPro" id="IPR010562">
    <property type="entry name" value="Haemolymph_juvenile_hormone-bd"/>
</dbReference>
<evidence type="ECO:0000256" key="4">
    <source>
        <dbReference type="SAM" id="SignalP"/>
    </source>
</evidence>
<organism evidence="5 6">
    <name type="scientific">Sitophilus oryzae</name>
    <name type="common">Rice weevil</name>
    <name type="synonym">Curculio oryzae</name>
    <dbReference type="NCBI Taxonomy" id="7048"/>
    <lineage>
        <taxon>Eukaryota</taxon>
        <taxon>Metazoa</taxon>
        <taxon>Ecdysozoa</taxon>
        <taxon>Arthropoda</taxon>
        <taxon>Hexapoda</taxon>
        <taxon>Insecta</taxon>
        <taxon>Pterygota</taxon>
        <taxon>Neoptera</taxon>
        <taxon>Endopterygota</taxon>
        <taxon>Coleoptera</taxon>
        <taxon>Polyphaga</taxon>
        <taxon>Cucujiformia</taxon>
        <taxon>Curculionidae</taxon>
        <taxon>Dryophthorinae</taxon>
        <taxon>Sitophilus</taxon>
    </lineage>
</organism>
<feature type="chain" id="PRO_5026731760" evidence="4">
    <location>
        <begin position="20"/>
        <end position="241"/>
    </location>
</feature>
<dbReference type="OrthoDB" id="8190514at2759"/>
<comment type="similarity">
    <text evidence="3">Belongs to the TO family.</text>
</comment>
<protein>
    <submittedName>
        <fullName evidence="6">Circadian clock-controlled protein-like</fullName>
    </submittedName>
</protein>
<dbReference type="GO" id="GO:0005615">
    <property type="term" value="C:extracellular space"/>
    <property type="evidence" value="ECO:0007669"/>
    <property type="project" value="TreeGrafter"/>
</dbReference>
<dbReference type="AlphaFoldDB" id="A0A6J2YIB7"/>
<keyword evidence="5" id="KW-1185">Reference proteome</keyword>
<dbReference type="KEGG" id="soy:115887554"/>
<reference evidence="6" key="1">
    <citation type="submission" date="2025-08" db="UniProtKB">
        <authorList>
            <consortium name="RefSeq"/>
        </authorList>
    </citation>
    <scope>IDENTIFICATION</scope>
    <source>
        <tissue evidence="6">Gonads</tissue>
    </source>
</reference>
<dbReference type="Gene3D" id="3.15.10.30">
    <property type="entry name" value="Haemolymph juvenile hormone binding protein"/>
    <property type="match status" value="1"/>
</dbReference>
<keyword evidence="2" id="KW-0090">Biological rhythms</keyword>
<proteinExistence type="inferred from homology"/>
<dbReference type="RefSeq" id="XP_030762874.1">
    <property type="nucleotide sequence ID" value="XM_030907014.1"/>
</dbReference>
<evidence type="ECO:0000256" key="3">
    <source>
        <dbReference type="ARBA" id="ARBA00060902"/>
    </source>
</evidence>
<feature type="signal peptide" evidence="4">
    <location>
        <begin position="1"/>
        <end position="19"/>
    </location>
</feature>
<evidence type="ECO:0000256" key="1">
    <source>
        <dbReference type="ARBA" id="ARBA00022729"/>
    </source>
</evidence>
<dbReference type="PANTHER" id="PTHR11008:SF32">
    <property type="entry name" value="CIRCADIAN CLOCK-CONTROLLED PROTEIN DAYWAKE-RELATED"/>
    <property type="match status" value="1"/>
</dbReference>
<dbReference type="InterPro" id="IPR038606">
    <property type="entry name" value="To_sf"/>
</dbReference>
<name>A0A6J2YIB7_SITOR</name>
<dbReference type="Proteomes" id="UP000504635">
    <property type="component" value="Unplaced"/>
</dbReference>
<accession>A0A6J2YIB7</accession>
<evidence type="ECO:0000313" key="5">
    <source>
        <dbReference type="Proteomes" id="UP000504635"/>
    </source>
</evidence>
<dbReference type="InParanoid" id="A0A6J2YIB7"/>